<feature type="transmembrane region" description="Helical" evidence="21">
    <location>
        <begin position="60"/>
        <end position="82"/>
    </location>
</feature>
<protein>
    <recommendedName>
        <fullName evidence="7">Formamidopyrimidine-DNA glycosylase</fullName>
        <ecNumber evidence="5">3.2.2.23</ecNumber>
        <ecNumber evidence="6">4.2.99.18</ecNumber>
    </recommendedName>
    <alternativeName>
        <fullName evidence="18">DNA-(apurinic or apyrimidinic site) lyase MutM</fullName>
    </alternativeName>
</protein>
<keyword evidence="16" id="KW-0511">Multifunctional enzyme</keyword>
<dbReference type="InterPro" id="IPR010979">
    <property type="entry name" value="Ribosomal_uS13-like_H2TH"/>
</dbReference>
<dbReference type="Pfam" id="PF06831">
    <property type="entry name" value="H2TH"/>
    <property type="match status" value="1"/>
</dbReference>
<evidence type="ECO:0000256" key="10">
    <source>
        <dbReference type="ARBA" id="ARBA00022771"/>
    </source>
</evidence>
<dbReference type="Gene3D" id="1.10.8.50">
    <property type="match status" value="1"/>
</dbReference>
<evidence type="ECO:0000256" key="21">
    <source>
        <dbReference type="SAM" id="Phobius"/>
    </source>
</evidence>
<comment type="caution">
    <text evidence="24">The sequence shown here is derived from an EMBL/GenBank/DDBJ whole genome shotgun (WGS) entry which is preliminary data.</text>
</comment>
<keyword evidence="15" id="KW-0456">Lyase</keyword>
<dbReference type="EC" id="4.2.99.18" evidence="6"/>
<dbReference type="PROSITE" id="PS51068">
    <property type="entry name" value="FPG_CAT"/>
    <property type="match status" value="1"/>
</dbReference>
<keyword evidence="12" id="KW-0862">Zinc</keyword>
<evidence type="ECO:0000256" key="16">
    <source>
        <dbReference type="ARBA" id="ARBA00023268"/>
    </source>
</evidence>
<reference evidence="24 25" key="1">
    <citation type="journal article" date="2024" name="Int. J. Mol. Sci.">
        <title>Exploration of Alicyclobacillus spp. Genome in Search of Antibiotic Resistance.</title>
        <authorList>
            <person name="Bucka-Kolendo J."/>
            <person name="Kiousi D.E."/>
            <person name="Dekowska A."/>
            <person name="Mikolajczuk-Szczyrba A."/>
            <person name="Karadedos D.M."/>
            <person name="Michael P."/>
            <person name="Galanis A."/>
            <person name="Sokolowska B."/>
        </authorList>
    </citation>
    <scope>NUCLEOTIDE SEQUENCE [LARGE SCALE GENOMIC DNA]</scope>
    <source>
        <strain evidence="24 25">KKP 3000</strain>
    </source>
</reference>
<dbReference type="InterPro" id="IPR035937">
    <property type="entry name" value="FPG_N"/>
</dbReference>
<evidence type="ECO:0000256" key="3">
    <source>
        <dbReference type="ARBA" id="ARBA00009409"/>
    </source>
</evidence>
<gene>
    <name evidence="24" type="primary">mutM</name>
    <name evidence="24" type="ORF">KKP3000_004446</name>
</gene>
<dbReference type="InterPro" id="IPR012319">
    <property type="entry name" value="FPG_cat"/>
</dbReference>
<feature type="domain" description="Formamidopyrimidine-DNA glycosylase catalytic" evidence="23">
    <location>
        <begin position="2"/>
        <end position="114"/>
    </location>
</feature>
<evidence type="ECO:0000313" key="24">
    <source>
        <dbReference type="EMBL" id="MFB5190950.1"/>
    </source>
</evidence>
<evidence type="ECO:0000313" key="25">
    <source>
        <dbReference type="Proteomes" id="UP001579974"/>
    </source>
</evidence>
<evidence type="ECO:0000256" key="13">
    <source>
        <dbReference type="ARBA" id="ARBA00023125"/>
    </source>
</evidence>
<comment type="subunit">
    <text evidence="4">Monomer.</text>
</comment>
<evidence type="ECO:0000259" key="22">
    <source>
        <dbReference type="PROSITE" id="PS51066"/>
    </source>
</evidence>
<sequence>MPELPEMETYKSLLTQSVVGMPVHSVEIRRERTINVEPDQFTEHVIGRQITQIRRRAKHIVFHLNAPYVLVVHLMLGGWMYFGSADDVPKHESQVILSFAGGRKLFFQGLRLGYLHLLTYPQLEEKFRGLGPEPLADDFTEAMFEKVLRRKRGVLKTALVDQHCIAGIGNCYSDEICYEAGVLPLRRVQDVPSTTISALYRAMHAVLERAISFGGYMEFPFCQGDELTGGYNDHCLVYDRGNEPCLRCGHLVIQTSHQKRKVFYCPHCQH</sequence>
<dbReference type="InterPro" id="IPR020629">
    <property type="entry name" value="FPG_Glyclase"/>
</dbReference>
<evidence type="ECO:0000256" key="17">
    <source>
        <dbReference type="ARBA" id="ARBA00023295"/>
    </source>
</evidence>
<dbReference type="EMBL" id="JBDXSU010000008">
    <property type="protein sequence ID" value="MFB5190950.1"/>
    <property type="molecule type" value="Genomic_DNA"/>
</dbReference>
<dbReference type="RefSeq" id="WP_275474628.1">
    <property type="nucleotide sequence ID" value="NZ_CP162940.1"/>
</dbReference>
<evidence type="ECO:0000256" key="4">
    <source>
        <dbReference type="ARBA" id="ARBA00011245"/>
    </source>
</evidence>
<keyword evidence="13" id="KW-0238">DNA-binding</keyword>
<accession>A0ABV5AGI1</accession>
<keyword evidence="10 20" id="KW-0863">Zinc-finger</keyword>
<evidence type="ECO:0000256" key="6">
    <source>
        <dbReference type="ARBA" id="ARBA00012720"/>
    </source>
</evidence>
<evidence type="ECO:0000256" key="9">
    <source>
        <dbReference type="ARBA" id="ARBA00022763"/>
    </source>
</evidence>
<keyword evidence="25" id="KW-1185">Reference proteome</keyword>
<evidence type="ECO:0000256" key="18">
    <source>
        <dbReference type="ARBA" id="ARBA00030638"/>
    </source>
</evidence>
<dbReference type="Pfam" id="PF01149">
    <property type="entry name" value="Fapy_DNA_glyco"/>
    <property type="match status" value="1"/>
</dbReference>
<keyword evidence="8" id="KW-0479">Metal-binding</keyword>
<dbReference type="SMART" id="SM00898">
    <property type="entry name" value="Fapy_DNA_glyco"/>
    <property type="match status" value="1"/>
</dbReference>
<dbReference type="Pfam" id="PF06827">
    <property type="entry name" value="zf-FPG_IleRS"/>
    <property type="match status" value="1"/>
</dbReference>
<dbReference type="SUPFAM" id="SSF81624">
    <property type="entry name" value="N-terminal domain of MutM-like DNA repair proteins"/>
    <property type="match status" value="1"/>
</dbReference>
<keyword evidence="11 24" id="KW-0378">Hydrolase</keyword>
<proteinExistence type="inferred from homology"/>
<dbReference type="PROSITE" id="PS51066">
    <property type="entry name" value="ZF_FPG_2"/>
    <property type="match status" value="1"/>
</dbReference>
<dbReference type="SUPFAM" id="SSF46946">
    <property type="entry name" value="S13-like H2TH domain"/>
    <property type="match status" value="1"/>
</dbReference>
<evidence type="ECO:0000256" key="1">
    <source>
        <dbReference type="ARBA" id="ARBA00001668"/>
    </source>
</evidence>
<keyword evidence="21" id="KW-0812">Transmembrane</keyword>
<keyword evidence="21" id="KW-1133">Transmembrane helix</keyword>
<dbReference type="SMART" id="SM01232">
    <property type="entry name" value="H2TH"/>
    <property type="match status" value="1"/>
</dbReference>
<comment type="catalytic activity">
    <reaction evidence="19">
        <text>2'-deoxyribonucleotide-(2'-deoxyribose 5'-phosphate)-2'-deoxyribonucleotide-DNA = a 3'-end 2'-deoxyribonucleotide-(2,3-dehydro-2,3-deoxyribose 5'-phosphate)-DNA + a 5'-end 5'-phospho-2'-deoxyribonucleoside-DNA + H(+)</text>
        <dbReference type="Rhea" id="RHEA:66592"/>
        <dbReference type="Rhea" id="RHEA-COMP:13180"/>
        <dbReference type="Rhea" id="RHEA-COMP:16897"/>
        <dbReference type="Rhea" id="RHEA-COMP:17067"/>
        <dbReference type="ChEBI" id="CHEBI:15378"/>
        <dbReference type="ChEBI" id="CHEBI:136412"/>
        <dbReference type="ChEBI" id="CHEBI:157695"/>
        <dbReference type="ChEBI" id="CHEBI:167181"/>
        <dbReference type="EC" id="4.2.99.18"/>
    </reaction>
</comment>
<comment type="cofactor">
    <cofactor evidence="2">
        <name>Zn(2+)</name>
        <dbReference type="ChEBI" id="CHEBI:29105"/>
    </cofactor>
</comment>
<dbReference type="EC" id="3.2.2.23" evidence="5"/>
<evidence type="ECO:0000256" key="15">
    <source>
        <dbReference type="ARBA" id="ARBA00023239"/>
    </source>
</evidence>
<dbReference type="GO" id="GO:0008534">
    <property type="term" value="F:oxidized purine nucleobase lesion DNA N-glycosylase activity"/>
    <property type="evidence" value="ECO:0007669"/>
    <property type="project" value="UniProtKB-EC"/>
</dbReference>
<evidence type="ECO:0000256" key="2">
    <source>
        <dbReference type="ARBA" id="ARBA00001947"/>
    </source>
</evidence>
<keyword evidence="14" id="KW-0234">DNA repair</keyword>
<evidence type="ECO:0000256" key="8">
    <source>
        <dbReference type="ARBA" id="ARBA00022723"/>
    </source>
</evidence>
<dbReference type="SUPFAM" id="SSF57716">
    <property type="entry name" value="Glucocorticoid receptor-like (DNA-binding domain)"/>
    <property type="match status" value="1"/>
</dbReference>
<evidence type="ECO:0000256" key="19">
    <source>
        <dbReference type="ARBA" id="ARBA00044632"/>
    </source>
</evidence>
<dbReference type="PANTHER" id="PTHR22993:SF9">
    <property type="entry name" value="FORMAMIDOPYRIMIDINE-DNA GLYCOSYLASE"/>
    <property type="match status" value="1"/>
</dbReference>
<evidence type="ECO:0000256" key="11">
    <source>
        <dbReference type="ARBA" id="ARBA00022801"/>
    </source>
</evidence>
<keyword evidence="21" id="KW-0472">Membrane</keyword>
<dbReference type="InterPro" id="IPR015886">
    <property type="entry name" value="H2TH_FPG"/>
</dbReference>
<name>A0ABV5AGI1_9BACL</name>
<organism evidence="24 25">
    <name type="scientific">Alicyclobacillus fastidiosus</name>
    <dbReference type="NCBI Taxonomy" id="392011"/>
    <lineage>
        <taxon>Bacteria</taxon>
        <taxon>Bacillati</taxon>
        <taxon>Bacillota</taxon>
        <taxon>Bacilli</taxon>
        <taxon>Bacillales</taxon>
        <taxon>Alicyclobacillaceae</taxon>
        <taxon>Alicyclobacillus</taxon>
    </lineage>
</organism>
<dbReference type="PANTHER" id="PTHR22993">
    <property type="entry name" value="FORMAMIDOPYRIMIDINE-DNA GLYCOSYLASE"/>
    <property type="match status" value="1"/>
</dbReference>
<dbReference type="InterPro" id="IPR010663">
    <property type="entry name" value="Znf_FPG/IleRS"/>
</dbReference>
<evidence type="ECO:0000259" key="23">
    <source>
        <dbReference type="PROSITE" id="PS51068"/>
    </source>
</evidence>
<dbReference type="Proteomes" id="UP001579974">
    <property type="component" value="Unassembled WGS sequence"/>
</dbReference>
<evidence type="ECO:0000256" key="7">
    <source>
        <dbReference type="ARBA" id="ARBA00016240"/>
    </source>
</evidence>
<evidence type="ECO:0000256" key="14">
    <source>
        <dbReference type="ARBA" id="ARBA00023204"/>
    </source>
</evidence>
<comment type="similarity">
    <text evidence="3">Belongs to the FPG family.</text>
</comment>
<feature type="domain" description="FPG-type" evidence="22">
    <location>
        <begin position="236"/>
        <end position="270"/>
    </location>
</feature>
<evidence type="ECO:0000256" key="12">
    <source>
        <dbReference type="ARBA" id="ARBA00022833"/>
    </source>
</evidence>
<evidence type="ECO:0000256" key="20">
    <source>
        <dbReference type="PROSITE-ProRule" id="PRU00391"/>
    </source>
</evidence>
<comment type="catalytic activity">
    <reaction evidence="1">
        <text>Hydrolysis of DNA containing ring-opened 7-methylguanine residues, releasing 2,6-diamino-4-hydroxy-5-(N-methyl)formamidopyrimidine.</text>
        <dbReference type="EC" id="3.2.2.23"/>
    </reaction>
</comment>
<keyword evidence="9" id="KW-0227">DNA damage</keyword>
<dbReference type="InterPro" id="IPR000214">
    <property type="entry name" value="Znf_DNA_glyclase/AP_lyase"/>
</dbReference>
<dbReference type="Gene3D" id="3.20.190.10">
    <property type="entry name" value="MutM-like, N-terminal"/>
    <property type="match status" value="1"/>
</dbReference>
<keyword evidence="17 24" id="KW-0326">Glycosidase</keyword>
<evidence type="ECO:0000256" key="5">
    <source>
        <dbReference type="ARBA" id="ARBA00012024"/>
    </source>
</evidence>
<dbReference type="NCBIfam" id="TIGR00577">
    <property type="entry name" value="fpg"/>
    <property type="match status" value="1"/>
</dbReference>